<keyword evidence="1" id="KW-0812">Transmembrane</keyword>
<evidence type="ECO:0000313" key="3">
    <source>
        <dbReference type="Proteomes" id="UP000294134"/>
    </source>
</evidence>
<proteinExistence type="predicted"/>
<keyword evidence="1" id="KW-1133">Transmembrane helix</keyword>
<reference evidence="2 3" key="1">
    <citation type="submission" date="2019-02" db="EMBL/GenBank/DDBJ databases">
        <authorList>
            <person name="Frampton R.A."/>
            <person name="Wojtus J.K."/>
            <person name="Fineran P.C."/>
            <person name="Hendrickson H.L."/>
        </authorList>
    </citation>
    <scope>NUCLEOTIDE SEQUENCE [LARGE SCALE GENOMIC DNA]</scope>
</reference>
<evidence type="ECO:0008006" key="4">
    <source>
        <dbReference type="Google" id="ProtNLM"/>
    </source>
</evidence>
<name>A0A481W4X4_9CAUD</name>
<sequence>MLIGYVNNELVLAGVTPLTSTSTGAEAIAAIYKIPSEKQNIVFQKDFTTLRKKDSYKYLVLSMAVLAVLAGLGFAGSVAKLEGESAAGVTDVFKVLISGLFEIAKLLITGQ</sequence>
<accession>A0A481W4X4</accession>
<organism evidence="2 3">
    <name type="scientific">Pseudomonas phage Psa21</name>
    <dbReference type="NCBI Taxonomy" id="2530023"/>
    <lineage>
        <taxon>Viruses</taxon>
        <taxon>Duplodnaviria</taxon>
        <taxon>Heunggongvirae</taxon>
        <taxon>Uroviricota</taxon>
        <taxon>Caudoviricetes</taxon>
        <taxon>Chimalliviridae</taxon>
        <taxon>Tepukevirus</taxon>
        <taxon>Tepukevirus Psa21</taxon>
    </lineage>
</organism>
<evidence type="ECO:0000313" key="2">
    <source>
        <dbReference type="EMBL" id="QBJ02722.1"/>
    </source>
</evidence>
<protein>
    <recommendedName>
        <fullName evidence="4">Virion structural protein</fullName>
    </recommendedName>
</protein>
<dbReference type="EMBL" id="MK552327">
    <property type="protein sequence ID" value="QBJ02722.1"/>
    <property type="molecule type" value="Genomic_DNA"/>
</dbReference>
<keyword evidence="3" id="KW-1185">Reference proteome</keyword>
<feature type="transmembrane region" description="Helical" evidence="1">
    <location>
        <begin position="58"/>
        <end position="79"/>
    </location>
</feature>
<gene>
    <name evidence="2" type="ORF">PSA21_196</name>
</gene>
<dbReference type="Proteomes" id="UP000294134">
    <property type="component" value="Segment"/>
</dbReference>
<keyword evidence="1" id="KW-0472">Membrane</keyword>
<evidence type="ECO:0000256" key="1">
    <source>
        <dbReference type="SAM" id="Phobius"/>
    </source>
</evidence>